<feature type="signal peptide" evidence="2">
    <location>
        <begin position="1"/>
        <end position="17"/>
    </location>
</feature>
<feature type="chain" id="PRO_5040972108" evidence="2">
    <location>
        <begin position="18"/>
        <end position="79"/>
    </location>
</feature>
<evidence type="ECO:0000256" key="2">
    <source>
        <dbReference type="SAM" id="SignalP"/>
    </source>
</evidence>
<gene>
    <name evidence="3" type="ORF">TrCOL_g13904</name>
</gene>
<reference evidence="4" key="1">
    <citation type="journal article" date="2023" name="Commun. Biol.">
        <title>Genome analysis of Parmales, the sister group of diatoms, reveals the evolutionary specialization of diatoms from phago-mixotrophs to photoautotrophs.</title>
        <authorList>
            <person name="Ban H."/>
            <person name="Sato S."/>
            <person name="Yoshikawa S."/>
            <person name="Yamada K."/>
            <person name="Nakamura Y."/>
            <person name="Ichinomiya M."/>
            <person name="Sato N."/>
            <person name="Blanc-Mathieu R."/>
            <person name="Endo H."/>
            <person name="Kuwata A."/>
            <person name="Ogata H."/>
        </authorList>
    </citation>
    <scope>NUCLEOTIDE SEQUENCE [LARGE SCALE GENOMIC DNA]</scope>
</reference>
<accession>A0A9W7GIW9</accession>
<evidence type="ECO:0000313" key="4">
    <source>
        <dbReference type="Proteomes" id="UP001165065"/>
    </source>
</evidence>
<evidence type="ECO:0000256" key="1">
    <source>
        <dbReference type="SAM" id="Phobius"/>
    </source>
</evidence>
<evidence type="ECO:0000313" key="3">
    <source>
        <dbReference type="EMBL" id="GMI44715.1"/>
    </source>
</evidence>
<keyword evidence="1" id="KW-1133">Transmembrane helix</keyword>
<name>A0A9W7GIW9_9STRA</name>
<keyword evidence="4" id="KW-1185">Reference proteome</keyword>
<protein>
    <submittedName>
        <fullName evidence="3">Uncharacterized protein</fullName>
    </submittedName>
</protein>
<keyword evidence="1" id="KW-0472">Membrane</keyword>
<proteinExistence type="predicted"/>
<dbReference type="AlphaFoldDB" id="A0A9W7GIW9"/>
<dbReference type="OrthoDB" id="196100at2759"/>
<feature type="transmembrane region" description="Helical" evidence="1">
    <location>
        <begin position="33"/>
        <end position="52"/>
    </location>
</feature>
<dbReference type="EMBL" id="BRYA01000223">
    <property type="protein sequence ID" value="GMI44715.1"/>
    <property type="molecule type" value="Genomic_DNA"/>
</dbReference>
<keyword evidence="1" id="KW-0812">Transmembrane</keyword>
<keyword evidence="2" id="KW-0732">Signal</keyword>
<comment type="caution">
    <text evidence="3">The sequence shown here is derived from an EMBL/GenBank/DDBJ whole genome shotgun (WGS) entry which is preliminary data.</text>
</comment>
<sequence length="79" mass="8711">MIRSLLLSLLLAAAANADVIAEEDTKFNSEYTKLIIICLALSIAFAMCGCAIRRHCTIKKKRTDRGVITSMLLPEDEVL</sequence>
<dbReference type="Proteomes" id="UP001165065">
    <property type="component" value="Unassembled WGS sequence"/>
</dbReference>
<organism evidence="3 4">
    <name type="scientific">Triparma columacea</name>
    <dbReference type="NCBI Taxonomy" id="722753"/>
    <lineage>
        <taxon>Eukaryota</taxon>
        <taxon>Sar</taxon>
        <taxon>Stramenopiles</taxon>
        <taxon>Ochrophyta</taxon>
        <taxon>Bolidophyceae</taxon>
        <taxon>Parmales</taxon>
        <taxon>Triparmaceae</taxon>
        <taxon>Triparma</taxon>
    </lineage>
</organism>